<accession>A0A6J4K6K4</accession>
<dbReference type="AlphaFoldDB" id="A0A6J4K6K4"/>
<evidence type="ECO:0000256" key="1">
    <source>
        <dbReference type="SAM" id="MobiDB-lite"/>
    </source>
</evidence>
<evidence type="ECO:0000313" key="2">
    <source>
        <dbReference type="EMBL" id="CAA9297502.1"/>
    </source>
</evidence>
<feature type="compositionally biased region" description="Low complexity" evidence="1">
    <location>
        <begin position="1"/>
        <end position="28"/>
    </location>
</feature>
<reference evidence="2" key="1">
    <citation type="submission" date="2020-02" db="EMBL/GenBank/DDBJ databases">
        <authorList>
            <person name="Meier V. D."/>
        </authorList>
    </citation>
    <scope>NUCLEOTIDE SEQUENCE</scope>
    <source>
        <strain evidence="2">AVDCRST_MAG11</strain>
    </source>
</reference>
<dbReference type="EMBL" id="CADCTU010000127">
    <property type="protein sequence ID" value="CAA9297502.1"/>
    <property type="molecule type" value="Genomic_DNA"/>
</dbReference>
<feature type="non-terminal residue" evidence="2">
    <location>
        <position position="1"/>
    </location>
</feature>
<sequence>PSRARPPCRGAPRSSSSAPPRCGPCAAGTSRRRVPPGPACCRRASRPP</sequence>
<proteinExistence type="predicted"/>
<feature type="non-terminal residue" evidence="2">
    <location>
        <position position="48"/>
    </location>
</feature>
<name>A0A6J4K6K4_9BACT</name>
<gene>
    <name evidence="2" type="ORF">AVDCRST_MAG11-585</name>
</gene>
<feature type="region of interest" description="Disordered" evidence="1">
    <location>
        <begin position="1"/>
        <end position="48"/>
    </location>
</feature>
<protein>
    <submittedName>
        <fullName evidence="2">Uncharacterized protein</fullName>
    </submittedName>
</protein>
<organism evidence="2">
    <name type="scientific">uncultured Gemmatimonadaceae bacterium</name>
    <dbReference type="NCBI Taxonomy" id="246130"/>
    <lineage>
        <taxon>Bacteria</taxon>
        <taxon>Pseudomonadati</taxon>
        <taxon>Gemmatimonadota</taxon>
        <taxon>Gemmatimonadia</taxon>
        <taxon>Gemmatimonadales</taxon>
        <taxon>Gemmatimonadaceae</taxon>
        <taxon>environmental samples</taxon>
    </lineage>
</organism>